<dbReference type="Proteomes" id="UP000006727">
    <property type="component" value="Chromosome 6"/>
</dbReference>
<reference evidence="1 3" key="1">
    <citation type="journal article" date="2008" name="Science">
        <title>The Physcomitrella genome reveals evolutionary insights into the conquest of land by plants.</title>
        <authorList>
            <person name="Rensing S."/>
            <person name="Lang D."/>
            <person name="Zimmer A."/>
            <person name="Terry A."/>
            <person name="Salamov A."/>
            <person name="Shapiro H."/>
            <person name="Nishiyama T."/>
            <person name="Perroud P.-F."/>
            <person name="Lindquist E."/>
            <person name="Kamisugi Y."/>
            <person name="Tanahashi T."/>
            <person name="Sakakibara K."/>
            <person name="Fujita T."/>
            <person name="Oishi K."/>
            <person name="Shin-I T."/>
            <person name="Kuroki Y."/>
            <person name="Toyoda A."/>
            <person name="Suzuki Y."/>
            <person name="Hashimoto A."/>
            <person name="Yamaguchi K."/>
            <person name="Sugano A."/>
            <person name="Kohara Y."/>
            <person name="Fujiyama A."/>
            <person name="Anterola A."/>
            <person name="Aoki S."/>
            <person name="Ashton N."/>
            <person name="Barbazuk W.B."/>
            <person name="Barker E."/>
            <person name="Bennetzen J."/>
            <person name="Bezanilla M."/>
            <person name="Blankenship R."/>
            <person name="Cho S.H."/>
            <person name="Dutcher S."/>
            <person name="Estelle M."/>
            <person name="Fawcett J.A."/>
            <person name="Gundlach H."/>
            <person name="Hanada K."/>
            <person name="Heyl A."/>
            <person name="Hicks K.A."/>
            <person name="Hugh J."/>
            <person name="Lohr M."/>
            <person name="Mayer K."/>
            <person name="Melkozernov A."/>
            <person name="Murata T."/>
            <person name="Nelson D."/>
            <person name="Pils B."/>
            <person name="Prigge M."/>
            <person name="Reiss B."/>
            <person name="Renner T."/>
            <person name="Rombauts S."/>
            <person name="Rushton P."/>
            <person name="Sanderfoot A."/>
            <person name="Schween G."/>
            <person name="Shiu S.-H."/>
            <person name="Stueber K."/>
            <person name="Theodoulou F.L."/>
            <person name="Tu H."/>
            <person name="Van de Peer Y."/>
            <person name="Verrier P.J."/>
            <person name="Waters E."/>
            <person name="Wood A."/>
            <person name="Yang L."/>
            <person name="Cove D."/>
            <person name="Cuming A."/>
            <person name="Hasebe M."/>
            <person name="Lucas S."/>
            <person name="Mishler D.B."/>
            <person name="Reski R."/>
            <person name="Grigoriev I."/>
            <person name="Quatrano R.S."/>
            <person name="Boore J.L."/>
        </authorList>
    </citation>
    <scope>NUCLEOTIDE SEQUENCE [LARGE SCALE GENOMIC DNA]</scope>
    <source>
        <strain evidence="2 3">cv. Gransden 2004</strain>
    </source>
</reference>
<protein>
    <submittedName>
        <fullName evidence="1 2">Uncharacterized protein</fullName>
    </submittedName>
</protein>
<accession>A0A2K1KEP3</accession>
<gene>
    <name evidence="2" type="primary">LOC112283426</name>
    <name evidence="1" type="ORF">PHYPA_008616</name>
</gene>
<sequence>MIVCLLQCDSCQARGQIVFSGVSSCTSASTSPSSFRPLKFHTHRQQKMCRILPPPQQPNMSGSLSHHTLWMATPQSPVQQVCSDEEAHVPLPIMAAHRLHGRTDGWIDERTDGRVRGWIYGWMRSSLPRSRPSVATSVRSSGVEVLHSFHQ</sequence>
<reference evidence="2" key="3">
    <citation type="submission" date="2020-12" db="UniProtKB">
        <authorList>
            <consortium name="EnsemblPlants"/>
        </authorList>
    </citation>
    <scope>IDENTIFICATION</scope>
</reference>
<dbReference type="EnsemblPlants" id="Pp3c6_6920V3.1">
    <property type="protein sequence ID" value="Pp3c6_6920V3.1"/>
    <property type="gene ID" value="Pp3c6_6920"/>
</dbReference>
<organism evidence="1">
    <name type="scientific">Physcomitrium patens</name>
    <name type="common">Spreading-leaved earth moss</name>
    <name type="synonym">Physcomitrella patens</name>
    <dbReference type="NCBI Taxonomy" id="3218"/>
    <lineage>
        <taxon>Eukaryota</taxon>
        <taxon>Viridiplantae</taxon>
        <taxon>Streptophyta</taxon>
        <taxon>Embryophyta</taxon>
        <taxon>Bryophyta</taxon>
        <taxon>Bryophytina</taxon>
        <taxon>Bryopsida</taxon>
        <taxon>Funariidae</taxon>
        <taxon>Funariales</taxon>
        <taxon>Funariaceae</taxon>
        <taxon>Physcomitrium</taxon>
    </lineage>
</organism>
<reference evidence="1 3" key="2">
    <citation type="journal article" date="2018" name="Plant J.">
        <title>The Physcomitrella patens chromosome-scale assembly reveals moss genome structure and evolution.</title>
        <authorList>
            <person name="Lang D."/>
            <person name="Ullrich K.K."/>
            <person name="Murat F."/>
            <person name="Fuchs J."/>
            <person name="Jenkins J."/>
            <person name="Haas F.B."/>
            <person name="Piednoel M."/>
            <person name="Gundlach H."/>
            <person name="Van Bel M."/>
            <person name="Meyberg R."/>
            <person name="Vives C."/>
            <person name="Morata J."/>
            <person name="Symeonidi A."/>
            <person name="Hiss M."/>
            <person name="Muchero W."/>
            <person name="Kamisugi Y."/>
            <person name="Saleh O."/>
            <person name="Blanc G."/>
            <person name="Decker E.L."/>
            <person name="van Gessel N."/>
            <person name="Grimwood J."/>
            <person name="Hayes R.D."/>
            <person name="Graham S.W."/>
            <person name="Gunter L.E."/>
            <person name="McDaniel S.F."/>
            <person name="Hoernstein S.N.W."/>
            <person name="Larsson A."/>
            <person name="Li F.W."/>
            <person name="Perroud P.F."/>
            <person name="Phillips J."/>
            <person name="Ranjan P."/>
            <person name="Rokshar D.S."/>
            <person name="Rothfels C.J."/>
            <person name="Schneider L."/>
            <person name="Shu S."/>
            <person name="Stevenson D.W."/>
            <person name="Thummler F."/>
            <person name="Tillich M."/>
            <person name="Villarreal Aguilar J.C."/>
            <person name="Widiez T."/>
            <person name="Wong G.K."/>
            <person name="Wymore A."/>
            <person name="Zhang Y."/>
            <person name="Zimmer A.D."/>
            <person name="Quatrano R.S."/>
            <person name="Mayer K.F.X."/>
            <person name="Goodstein D."/>
            <person name="Casacuberta J.M."/>
            <person name="Vandepoele K."/>
            <person name="Reski R."/>
            <person name="Cuming A.C."/>
            <person name="Tuskan G.A."/>
            <person name="Maumus F."/>
            <person name="Salse J."/>
            <person name="Schmutz J."/>
            <person name="Rensing S.A."/>
        </authorList>
    </citation>
    <scope>NUCLEOTIDE SEQUENCE [LARGE SCALE GENOMIC DNA]</scope>
    <source>
        <strain evidence="2 3">cv. Gransden 2004</strain>
    </source>
</reference>
<name>A0A2K1KEP3_PHYPA</name>
<evidence type="ECO:0000313" key="3">
    <source>
        <dbReference type="Proteomes" id="UP000006727"/>
    </source>
</evidence>
<keyword evidence="3" id="KW-1185">Reference proteome</keyword>
<dbReference type="Gramene" id="Pp3c6_6920V3.1">
    <property type="protein sequence ID" value="Pp3c6_6920V3.1"/>
    <property type="gene ID" value="Pp3c6_6920"/>
</dbReference>
<proteinExistence type="predicted"/>
<evidence type="ECO:0000313" key="1">
    <source>
        <dbReference type="EMBL" id="PNR52242.1"/>
    </source>
</evidence>
<dbReference type="AlphaFoldDB" id="A0A2K1KEP3"/>
<dbReference type="EMBL" id="ABEU02000006">
    <property type="protein sequence ID" value="PNR52242.1"/>
    <property type="molecule type" value="Genomic_DNA"/>
</dbReference>
<evidence type="ECO:0000313" key="2">
    <source>
        <dbReference type="EnsemblPlants" id="Pp3c6_6920V3.1"/>
    </source>
</evidence>